<comment type="caution">
    <text evidence="8">The sequence shown here is derived from an EMBL/GenBank/DDBJ whole genome shotgun (WGS) entry which is preliminary data.</text>
</comment>
<dbReference type="SUPFAM" id="SSF50129">
    <property type="entry name" value="GroES-like"/>
    <property type="match status" value="1"/>
</dbReference>
<accession>A0AAP0NGR7</accession>
<evidence type="ECO:0000256" key="1">
    <source>
        <dbReference type="ARBA" id="ARBA00001947"/>
    </source>
</evidence>
<evidence type="ECO:0000256" key="3">
    <source>
        <dbReference type="ARBA" id="ARBA00022833"/>
    </source>
</evidence>
<dbReference type="InterPro" id="IPR047109">
    <property type="entry name" value="CAD-like"/>
</dbReference>
<dbReference type="InterPro" id="IPR036291">
    <property type="entry name" value="NAD(P)-bd_dom_sf"/>
</dbReference>
<dbReference type="Pfam" id="PF08240">
    <property type="entry name" value="ADH_N"/>
    <property type="match status" value="1"/>
</dbReference>
<dbReference type="PROSITE" id="PS00059">
    <property type="entry name" value="ADH_ZINC"/>
    <property type="match status" value="1"/>
</dbReference>
<dbReference type="Pfam" id="PF08787">
    <property type="entry name" value="Alginate_lyase2"/>
    <property type="match status" value="1"/>
</dbReference>
<comment type="similarity">
    <text evidence="5">Belongs to the zinc-containing alcohol dehydrogenase family.</text>
</comment>
<evidence type="ECO:0000259" key="7">
    <source>
        <dbReference type="SMART" id="SM00829"/>
    </source>
</evidence>
<dbReference type="Pfam" id="PF00107">
    <property type="entry name" value="ADH_zinc_N"/>
    <property type="match status" value="1"/>
</dbReference>
<dbReference type="InterPro" id="IPR013154">
    <property type="entry name" value="ADH-like_N"/>
</dbReference>
<dbReference type="InterPro" id="IPR020843">
    <property type="entry name" value="ER"/>
</dbReference>
<evidence type="ECO:0000256" key="6">
    <source>
        <dbReference type="SAM" id="MobiDB-lite"/>
    </source>
</evidence>
<evidence type="ECO:0000313" key="8">
    <source>
        <dbReference type="EMBL" id="KAK9271777.1"/>
    </source>
</evidence>
<dbReference type="Proteomes" id="UP001415857">
    <property type="component" value="Unassembled WGS sequence"/>
</dbReference>
<dbReference type="InterPro" id="IPR025452">
    <property type="entry name" value="DUF4218"/>
</dbReference>
<evidence type="ECO:0000313" key="9">
    <source>
        <dbReference type="Proteomes" id="UP001415857"/>
    </source>
</evidence>
<dbReference type="CDD" id="cd05283">
    <property type="entry name" value="CAD1"/>
    <property type="match status" value="1"/>
</dbReference>
<dbReference type="InterPro" id="IPR013320">
    <property type="entry name" value="ConA-like_dom_sf"/>
</dbReference>
<dbReference type="InterPro" id="IPR013149">
    <property type="entry name" value="ADH-like_C"/>
</dbReference>
<dbReference type="SMART" id="SM00829">
    <property type="entry name" value="PKS_ER"/>
    <property type="match status" value="1"/>
</dbReference>
<comment type="cofactor">
    <cofactor evidence="1 5">
        <name>Zn(2+)</name>
        <dbReference type="ChEBI" id="CHEBI:29105"/>
    </cofactor>
</comment>
<protein>
    <recommendedName>
        <fullName evidence="7">Enoyl reductase (ER) domain-containing protein</fullName>
    </recommendedName>
</protein>
<evidence type="ECO:0000256" key="5">
    <source>
        <dbReference type="RuleBase" id="RU361277"/>
    </source>
</evidence>
<dbReference type="AlphaFoldDB" id="A0AAP0NGR7"/>
<dbReference type="GO" id="GO:0016616">
    <property type="term" value="F:oxidoreductase activity, acting on the CH-OH group of donors, NAD or NADP as acceptor"/>
    <property type="evidence" value="ECO:0007669"/>
    <property type="project" value="InterPro"/>
</dbReference>
<dbReference type="FunFam" id="3.40.50.720:FF:000022">
    <property type="entry name" value="Cinnamyl alcohol dehydrogenase"/>
    <property type="match status" value="1"/>
</dbReference>
<dbReference type="GO" id="GO:0008270">
    <property type="term" value="F:zinc ion binding"/>
    <property type="evidence" value="ECO:0007669"/>
    <property type="project" value="InterPro"/>
</dbReference>
<keyword evidence="4" id="KW-0560">Oxidoreductase</keyword>
<keyword evidence="2 5" id="KW-0479">Metal-binding</keyword>
<dbReference type="SUPFAM" id="SSF51735">
    <property type="entry name" value="NAD(P)-binding Rossmann-fold domains"/>
    <property type="match status" value="1"/>
</dbReference>
<dbReference type="InterPro" id="IPR002328">
    <property type="entry name" value="ADH_Zn_CS"/>
</dbReference>
<dbReference type="Gene3D" id="3.40.50.720">
    <property type="entry name" value="NAD(P)-binding Rossmann-like Domain"/>
    <property type="match status" value="1"/>
</dbReference>
<reference evidence="8 9" key="1">
    <citation type="journal article" date="2024" name="Plant J.">
        <title>Genome sequences and population genomics reveal climatic adaptation and genomic divergence between two closely related sweetgum species.</title>
        <authorList>
            <person name="Xu W.Q."/>
            <person name="Ren C.Q."/>
            <person name="Zhang X.Y."/>
            <person name="Comes H.P."/>
            <person name="Liu X.H."/>
            <person name="Li Y.G."/>
            <person name="Kettle C.J."/>
            <person name="Jalonen R."/>
            <person name="Gaisberger H."/>
            <person name="Ma Y.Z."/>
            <person name="Qiu Y.X."/>
        </authorList>
    </citation>
    <scope>NUCLEOTIDE SEQUENCE [LARGE SCALE GENOMIC DNA]</scope>
    <source>
        <strain evidence="8">Hangzhou</strain>
    </source>
</reference>
<proteinExistence type="inferred from homology"/>
<gene>
    <name evidence="8" type="ORF">L1049_002141</name>
</gene>
<feature type="domain" description="Enoyl reductase (ER)" evidence="7">
    <location>
        <begin position="252"/>
        <end position="583"/>
    </location>
</feature>
<feature type="compositionally biased region" description="Basic and acidic residues" evidence="6">
    <location>
        <begin position="13"/>
        <end position="33"/>
    </location>
</feature>
<dbReference type="InterPro" id="IPR011032">
    <property type="entry name" value="GroES-like_sf"/>
</dbReference>
<sequence length="757" mass="84389">MLGSSSNLSGDDGDNRRDDGGCDKDQPRNTEEYRISARKFVDMAKKNGGNSDMIALLLRHNLDVMHIEKNICESIIGTLLHVKGKSKDGLKSRKDLKDMCIRNELHPQERGNNVNYLPPAPHMLSKTEKQIFCKRLANLKLPDGYSSNISNCISLEECKIVGLKSHDCHVLLHQLLSVALRGLLPKGPRNAIFRLCAFYNEVCQRVIDRNRLEQHEEDVIETMCMFERFFPPSFFDIMVHLTIHIGREARLGGPVQYRWMYPFERENGNDDVTLKILFCGVCHSDLHYLKNEWGITMFPLVPGHEIVGIVTKIGSNVEKFKVGDRVGVGVVVSSCKTCENCQQDLENYCRKAILTYNSIDHDGTKTYGGYSDLVVVDQRYVLRFPDNLPSDSGAPLLCAGITVYSPMKYYGMTEPGKHLGVAGLGGLGHVAVKLGKAFRLKVTVISSSPHKEAEAINRLGADSFLVTRDPAQMKAALGTMDYIIDTVSAVHPLAPLLGLLKLNGKLVTVGLPDRPLELPIFPLVLGRKLVGGSDIGGMKETQEMLDFCAKHNITADIELIKMDDINKAFERLAKSDVRYRFVIDVGNSLSKGPMTSPRISGIASLTEFTKRGFSRQTNLILPPAKQNLGYEYSSGVWQFEGYGYVPHGTSGVCIMQVFGANPPHATTLMLRVYNGSLMYYRGPVLVPNIYDKWFHLNVIHDVGAAKVKVFIDGYLLLQVDGRGGTTHSFKCGVYAQNNDSYCMESRWKDIKVLRKCD</sequence>
<evidence type="ECO:0000256" key="2">
    <source>
        <dbReference type="ARBA" id="ARBA00022723"/>
    </source>
</evidence>
<dbReference type="Pfam" id="PF13960">
    <property type="entry name" value="DUF4218"/>
    <property type="match status" value="1"/>
</dbReference>
<name>A0AAP0NGR7_LIQFO</name>
<dbReference type="SUPFAM" id="SSF49899">
    <property type="entry name" value="Concanavalin A-like lectins/glucanases"/>
    <property type="match status" value="1"/>
</dbReference>
<organism evidence="8 9">
    <name type="scientific">Liquidambar formosana</name>
    <name type="common">Formosan gum</name>
    <dbReference type="NCBI Taxonomy" id="63359"/>
    <lineage>
        <taxon>Eukaryota</taxon>
        <taxon>Viridiplantae</taxon>
        <taxon>Streptophyta</taxon>
        <taxon>Embryophyta</taxon>
        <taxon>Tracheophyta</taxon>
        <taxon>Spermatophyta</taxon>
        <taxon>Magnoliopsida</taxon>
        <taxon>eudicotyledons</taxon>
        <taxon>Gunneridae</taxon>
        <taxon>Pentapetalae</taxon>
        <taxon>Saxifragales</taxon>
        <taxon>Altingiaceae</taxon>
        <taxon>Liquidambar</taxon>
    </lineage>
</organism>
<keyword evidence="3 5" id="KW-0862">Zinc</keyword>
<dbReference type="EMBL" id="JBBPBK010000013">
    <property type="protein sequence ID" value="KAK9271777.1"/>
    <property type="molecule type" value="Genomic_DNA"/>
</dbReference>
<dbReference type="PANTHER" id="PTHR42683">
    <property type="entry name" value="ALDEHYDE REDUCTASE"/>
    <property type="match status" value="1"/>
</dbReference>
<dbReference type="InterPro" id="IPR014895">
    <property type="entry name" value="Alginate_lyase_2"/>
</dbReference>
<evidence type="ECO:0000256" key="4">
    <source>
        <dbReference type="ARBA" id="ARBA00023002"/>
    </source>
</evidence>
<dbReference type="Gene3D" id="3.90.180.10">
    <property type="entry name" value="Medium-chain alcohol dehydrogenases, catalytic domain"/>
    <property type="match status" value="1"/>
</dbReference>
<feature type="compositionally biased region" description="Low complexity" evidence="6">
    <location>
        <begin position="1"/>
        <end position="10"/>
    </location>
</feature>
<keyword evidence="9" id="KW-1185">Reference proteome</keyword>
<feature type="region of interest" description="Disordered" evidence="6">
    <location>
        <begin position="1"/>
        <end position="33"/>
    </location>
</feature>